<accession>A0A2R4WNE7</accession>
<dbReference type="Pfam" id="PF14247">
    <property type="entry name" value="DUF4344"/>
    <property type="match status" value="1"/>
</dbReference>
<evidence type="ECO:0008006" key="4">
    <source>
        <dbReference type="Google" id="ProtNLM"/>
    </source>
</evidence>
<feature type="signal peptide" evidence="1">
    <location>
        <begin position="1"/>
        <end position="24"/>
    </location>
</feature>
<evidence type="ECO:0000313" key="3">
    <source>
        <dbReference type="Proteomes" id="UP000244755"/>
    </source>
</evidence>
<gene>
    <name evidence="2" type="ORF">DA075_20850</name>
</gene>
<protein>
    <recommendedName>
        <fullName evidence="4">Metallopeptidase DUF4344</fullName>
    </recommendedName>
</protein>
<sequence length="277" mass="31094">MRCADRIRVVVGLALALSAGPVRANPGPDAPIRIVYDRPVRPESLAIYRKVKKRRVLEGLREIAAGIRLPRSLTLRFSGCRGEADAWYEPRTRTVTVCYEYVRDVEDRVPEDTVRGGGMRRDVVFGLIAQAFLHETGHALYDLLEVPVLGREEDAADQFAALVLLELPPAQARHVVDGIARLFRSLAADEPLGTVLLADDHSLALQRLYSLLCLAYGADRHTFGDLVASGALPRPRADHCGAEYDLAMSSLRKLFRHHLRGGRWERDRVRRAFRWLD</sequence>
<dbReference type="KEGG" id="mee:DA075_20850"/>
<keyword evidence="3" id="KW-1185">Reference proteome</keyword>
<dbReference type="Proteomes" id="UP000244755">
    <property type="component" value="Chromosome 1"/>
</dbReference>
<evidence type="ECO:0000256" key="1">
    <source>
        <dbReference type="SAM" id="SignalP"/>
    </source>
</evidence>
<proteinExistence type="predicted"/>
<dbReference type="InterPro" id="IPR025644">
    <property type="entry name" value="DUF4344"/>
</dbReference>
<name>A0A2R4WNE7_9HYPH</name>
<reference evidence="2 3" key="1">
    <citation type="submission" date="2018-04" db="EMBL/GenBank/DDBJ databases">
        <title>Methylobacterium sp. PR1016A genome.</title>
        <authorList>
            <person name="Park W."/>
        </authorList>
    </citation>
    <scope>NUCLEOTIDE SEQUENCE [LARGE SCALE GENOMIC DNA]</scope>
    <source>
        <strain evidence="2 3">PR1016A</strain>
    </source>
</reference>
<dbReference type="AlphaFoldDB" id="A0A2R4WNE7"/>
<keyword evidence="1" id="KW-0732">Signal</keyword>
<dbReference type="OrthoDB" id="935695at2"/>
<evidence type="ECO:0000313" key="2">
    <source>
        <dbReference type="EMBL" id="AWB23048.1"/>
    </source>
</evidence>
<dbReference type="EMBL" id="CP028843">
    <property type="protein sequence ID" value="AWB23048.1"/>
    <property type="molecule type" value="Genomic_DNA"/>
</dbReference>
<feature type="chain" id="PRO_5015315667" description="Metallopeptidase DUF4344" evidence="1">
    <location>
        <begin position="25"/>
        <end position="277"/>
    </location>
</feature>
<organism evidence="2 3">
    <name type="scientific">Methylobacterium currus</name>
    <dbReference type="NCBI Taxonomy" id="2051553"/>
    <lineage>
        <taxon>Bacteria</taxon>
        <taxon>Pseudomonadati</taxon>
        <taxon>Pseudomonadota</taxon>
        <taxon>Alphaproteobacteria</taxon>
        <taxon>Hyphomicrobiales</taxon>
        <taxon>Methylobacteriaceae</taxon>
        <taxon>Methylobacterium</taxon>
    </lineage>
</organism>